<evidence type="ECO:0000313" key="6">
    <source>
        <dbReference type="EMBL" id="CAB5043893.1"/>
    </source>
</evidence>
<sequence>MGTQVSQASTFIPEQLAQSIPALGLRWDEETLVVGLPAHFSEKEIDQALDKLVSALDVSVEAQVVEEDEIRRSIALVYSDLSPISFTAPRSLDSKSEGPIINLVNNLIESAVQSRASDIHIEPMETTLVVRMRIDGKLEVLTELDLSLAPAILSRLKVVSKLSIVERRRPQDGQFSVDVAGRQIDIRLSTAATLFGEKAALRLLDTRRSLGDLTTLGMTQEKRDIFSGILAARHGLIIAAGPTGSGKTTTMHSALKEINSVERNISTIEDPVEYIVNGVNHIPVNESIGATFAIQLRAILRQDPDVVLVGEIRDAETARIAVQAALTGRLVLSTLHAPDALGVIYRMFQMDIEPYLVAASLMGVVSQRLVRKNCPYCLIETKASTAERLLLTENLGNRKLNLQHGLGCTMCRNTGYLDRVGAFQMLEISDEMRELISKRPDPGQLQAQAKRDGLKSLQEEALSLVASGQTSVSEVIELVAQNVE</sequence>
<dbReference type="AlphaFoldDB" id="A0A6J7SSC5"/>
<organism evidence="6">
    <name type="scientific">freshwater metagenome</name>
    <dbReference type="NCBI Taxonomy" id="449393"/>
    <lineage>
        <taxon>unclassified sequences</taxon>
        <taxon>metagenomes</taxon>
        <taxon>ecological metagenomes</taxon>
    </lineage>
</organism>
<dbReference type="Pfam" id="PF00437">
    <property type="entry name" value="T2SSE"/>
    <property type="match status" value="1"/>
</dbReference>
<proteinExistence type="predicted"/>
<dbReference type="EMBL" id="CAFBLC010000038">
    <property type="protein sequence ID" value="CAB4854851.1"/>
    <property type="molecule type" value="Genomic_DNA"/>
</dbReference>
<evidence type="ECO:0000313" key="5">
    <source>
        <dbReference type="EMBL" id="CAB4854851.1"/>
    </source>
</evidence>
<keyword evidence="2" id="KW-0067">ATP-binding</keyword>
<dbReference type="EMBL" id="CAEZZT010000006">
    <property type="protein sequence ID" value="CAB4768758.1"/>
    <property type="molecule type" value="Genomic_DNA"/>
</dbReference>
<dbReference type="GO" id="GO:0016887">
    <property type="term" value="F:ATP hydrolysis activity"/>
    <property type="evidence" value="ECO:0007669"/>
    <property type="project" value="TreeGrafter"/>
</dbReference>
<dbReference type="EMBL" id="CAFBQI010000001">
    <property type="protein sequence ID" value="CAB5043893.1"/>
    <property type="molecule type" value="Genomic_DNA"/>
</dbReference>
<name>A0A6J7SSC5_9ZZZZ</name>
<gene>
    <name evidence="4" type="ORF">UFOPK2918_00159</name>
    <name evidence="5" type="ORF">UFOPK3288_01083</name>
    <name evidence="6" type="ORF">UFOPK4303_00043</name>
</gene>
<protein>
    <submittedName>
        <fullName evidence="6">Unannotated protein</fullName>
    </submittedName>
</protein>
<evidence type="ECO:0000256" key="2">
    <source>
        <dbReference type="ARBA" id="ARBA00022840"/>
    </source>
</evidence>
<dbReference type="GO" id="GO:0005886">
    <property type="term" value="C:plasma membrane"/>
    <property type="evidence" value="ECO:0007669"/>
    <property type="project" value="TreeGrafter"/>
</dbReference>
<evidence type="ECO:0000259" key="3">
    <source>
        <dbReference type="PROSITE" id="PS00662"/>
    </source>
</evidence>
<dbReference type="SUPFAM" id="SSF52540">
    <property type="entry name" value="P-loop containing nucleoside triphosphate hydrolases"/>
    <property type="match status" value="1"/>
</dbReference>
<dbReference type="SMART" id="SM00382">
    <property type="entry name" value="AAA"/>
    <property type="match status" value="1"/>
</dbReference>
<dbReference type="InterPro" id="IPR027417">
    <property type="entry name" value="P-loop_NTPase"/>
</dbReference>
<feature type="domain" description="Bacterial type II secretion system protein E" evidence="3">
    <location>
        <begin position="300"/>
        <end position="314"/>
    </location>
</feature>
<dbReference type="Gene3D" id="3.30.450.90">
    <property type="match status" value="1"/>
</dbReference>
<dbReference type="CDD" id="cd01129">
    <property type="entry name" value="PulE-GspE-like"/>
    <property type="match status" value="1"/>
</dbReference>
<accession>A0A6J7SSC5</accession>
<dbReference type="PANTHER" id="PTHR30258:SF2">
    <property type="entry name" value="COMG OPERON PROTEIN 1"/>
    <property type="match status" value="1"/>
</dbReference>
<dbReference type="Gene3D" id="3.40.50.300">
    <property type="entry name" value="P-loop containing nucleotide triphosphate hydrolases"/>
    <property type="match status" value="1"/>
</dbReference>
<dbReference type="InterPro" id="IPR001482">
    <property type="entry name" value="T2SS/T4SS_dom"/>
</dbReference>
<dbReference type="PANTHER" id="PTHR30258">
    <property type="entry name" value="TYPE II SECRETION SYSTEM PROTEIN GSPE-RELATED"/>
    <property type="match status" value="1"/>
</dbReference>
<keyword evidence="1" id="KW-0547">Nucleotide-binding</keyword>
<dbReference type="GO" id="GO:0005524">
    <property type="term" value="F:ATP binding"/>
    <property type="evidence" value="ECO:0007669"/>
    <property type="project" value="UniProtKB-KW"/>
</dbReference>
<evidence type="ECO:0000256" key="1">
    <source>
        <dbReference type="ARBA" id="ARBA00022741"/>
    </source>
</evidence>
<dbReference type="InterPro" id="IPR003593">
    <property type="entry name" value="AAA+_ATPase"/>
</dbReference>
<dbReference type="PROSITE" id="PS00662">
    <property type="entry name" value="T2SP_E"/>
    <property type="match status" value="1"/>
</dbReference>
<evidence type="ECO:0000313" key="4">
    <source>
        <dbReference type="EMBL" id="CAB4768758.1"/>
    </source>
</evidence>
<reference evidence="6" key="1">
    <citation type="submission" date="2020-05" db="EMBL/GenBank/DDBJ databases">
        <authorList>
            <person name="Chiriac C."/>
            <person name="Salcher M."/>
            <person name="Ghai R."/>
            <person name="Kavagutti S V."/>
        </authorList>
    </citation>
    <scope>NUCLEOTIDE SEQUENCE</scope>
</reference>